<dbReference type="PROSITE" id="PS00362">
    <property type="entry name" value="RIBOSOMAL_S15"/>
    <property type="match status" value="1"/>
</dbReference>
<dbReference type="HAMAP" id="MF_01343_B">
    <property type="entry name" value="Ribosomal_uS15_B"/>
    <property type="match status" value="1"/>
</dbReference>
<evidence type="ECO:0000256" key="6">
    <source>
        <dbReference type="RuleBase" id="RU004524"/>
    </source>
</evidence>
<dbReference type="RefSeq" id="WP_096687141.1">
    <property type="nucleotide sequence ID" value="NZ_AP014564.1"/>
</dbReference>
<dbReference type="Proteomes" id="UP000243197">
    <property type="component" value="Chromosome"/>
</dbReference>
<proteinExistence type="inferred from homology"/>
<dbReference type="SUPFAM" id="SSF47060">
    <property type="entry name" value="S15/NS1 RNA-binding domain"/>
    <property type="match status" value="1"/>
</dbReference>
<organism evidence="8 9">
    <name type="scientific">Ichthyobacterium seriolicida</name>
    <dbReference type="NCBI Taxonomy" id="242600"/>
    <lineage>
        <taxon>Bacteria</taxon>
        <taxon>Pseudomonadati</taxon>
        <taxon>Bacteroidota</taxon>
        <taxon>Flavobacteriia</taxon>
        <taxon>Flavobacteriales</taxon>
        <taxon>Ichthyobacteriaceae</taxon>
        <taxon>Ichthyobacterium</taxon>
    </lineage>
</organism>
<keyword evidence="4 6" id="KW-0694">RNA-binding</keyword>
<dbReference type="GO" id="GO:0022627">
    <property type="term" value="C:cytosolic small ribosomal subunit"/>
    <property type="evidence" value="ECO:0007669"/>
    <property type="project" value="TreeGrafter"/>
</dbReference>
<accession>A0A1J1E5R1</accession>
<evidence type="ECO:0000256" key="7">
    <source>
        <dbReference type="SAM" id="MobiDB-lite"/>
    </source>
</evidence>
<sequence length="89" mass="10563">MYLTKENKQSIFSEYGKSKEDTGSTEGQVALFTTRIKHLTEHLKKNKKDYNTQYSLISMVGKRKKMLKYLQNKDIERYRSVIKKLGLRK</sequence>
<dbReference type="PANTHER" id="PTHR23321:SF26">
    <property type="entry name" value="SMALL RIBOSOMAL SUBUNIT PROTEIN US15M"/>
    <property type="match status" value="1"/>
</dbReference>
<dbReference type="GO" id="GO:0019843">
    <property type="term" value="F:rRNA binding"/>
    <property type="evidence" value="ECO:0007669"/>
    <property type="project" value="UniProtKB-UniRule"/>
</dbReference>
<keyword evidence="2 4" id="KW-0687">Ribonucleoprotein</keyword>
<dbReference type="EMBL" id="AP014564">
    <property type="protein sequence ID" value="BAV95396.1"/>
    <property type="molecule type" value="Genomic_DNA"/>
</dbReference>
<evidence type="ECO:0000313" key="8">
    <source>
        <dbReference type="EMBL" id="BAV95396.1"/>
    </source>
</evidence>
<feature type="region of interest" description="Disordered" evidence="7">
    <location>
        <begin position="1"/>
        <end position="26"/>
    </location>
</feature>
<keyword evidence="4 6" id="KW-0699">rRNA-binding</keyword>
<comment type="function">
    <text evidence="4 6">One of the primary rRNA binding proteins, it binds directly to 16S rRNA where it helps nucleate assembly of the platform of the 30S subunit by binding and bridging several RNA helices of the 16S rRNA.</text>
</comment>
<dbReference type="FunFam" id="1.10.287.10:FF:000002">
    <property type="entry name" value="30S ribosomal protein S15"/>
    <property type="match status" value="1"/>
</dbReference>
<evidence type="ECO:0000256" key="4">
    <source>
        <dbReference type="HAMAP-Rule" id="MF_01343"/>
    </source>
</evidence>
<evidence type="ECO:0000256" key="3">
    <source>
        <dbReference type="ARBA" id="ARBA00064542"/>
    </source>
</evidence>
<reference evidence="8 9" key="1">
    <citation type="submission" date="2014-03" db="EMBL/GenBank/DDBJ databases">
        <title>complete genome sequence of Flavobacteriaceae bacterium JBKA-6.</title>
        <authorList>
            <person name="Takano T."/>
            <person name="Nakamura Y."/>
            <person name="Takuma S."/>
            <person name="Yasuike M."/>
            <person name="Matsuyama T."/>
            <person name="Sakai T."/>
            <person name="Fujiwara A."/>
            <person name="Kimoto K."/>
            <person name="Fukuda Y."/>
            <person name="Kondo H."/>
            <person name="Hirono I."/>
            <person name="Nakayasu C."/>
        </authorList>
    </citation>
    <scope>NUCLEOTIDE SEQUENCE [LARGE SCALE GENOMIC DNA]</scope>
    <source>
        <strain evidence="8 9">JBKA-6</strain>
    </source>
</reference>
<name>A0A1J1E5R1_9FLAO</name>
<dbReference type="GO" id="GO:0003735">
    <property type="term" value="F:structural constituent of ribosome"/>
    <property type="evidence" value="ECO:0007669"/>
    <property type="project" value="InterPro"/>
</dbReference>
<dbReference type="AlphaFoldDB" id="A0A1J1E5R1"/>
<dbReference type="InterPro" id="IPR009068">
    <property type="entry name" value="uS15_NS1_RNA-bd_sf"/>
</dbReference>
<dbReference type="OrthoDB" id="9799262at2"/>
<dbReference type="NCBIfam" id="TIGR00952">
    <property type="entry name" value="S15_bact"/>
    <property type="match status" value="1"/>
</dbReference>
<dbReference type="PANTHER" id="PTHR23321">
    <property type="entry name" value="RIBOSOMAL PROTEIN S15, BACTERIAL AND ORGANELLAR"/>
    <property type="match status" value="1"/>
</dbReference>
<keyword evidence="9" id="KW-1185">Reference proteome</keyword>
<dbReference type="Pfam" id="PF00312">
    <property type="entry name" value="Ribosomal_S15"/>
    <property type="match status" value="1"/>
</dbReference>
<evidence type="ECO:0000256" key="5">
    <source>
        <dbReference type="RuleBase" id="RU003919"/>
    </source>
</evidence>
<evidence type="ECO:0000256" key="2">
    <source>
        <dbReference type="ARBA" id="ARBA00023274"/>
    </source>
</evidence>
<comment type="subunit">
    <text evidence="3 4">Part of the 30S ribosomal subunit. Forms a bridge to the 50S subunit in the 70S ribosome, contacting the 23S rRNA.</text>
</comment>
<comment type="function">
    <text evidence="4">Forms an intersubunit bridge (bridge B4) with the 23S rRNA of the 50S subunit in the ribosome.</text>
</comment>
<dbReference type="GO" id="GO:0006412">
    <property type="term" value="P:translation"/>
    <property type="evidence" value="ECO:0007669"/>
    <property type="project" value="UniProtKB-UniRule"/>
</dbReference>
<gene>
    <name evidence="4" type="primary">rpsO</name>
    <name evidence="8" type="ORF">JBKA6_1383</name>
</gene>
<keyword evidence="1 4" id="KW-0689">Ribosomal protein</keyword>
<dbReference type="InterPro" id="IPR005290">
    <property type="entry name" value="Ribosomal_uS15_bac-type"/>
</dbReference>
<dbReference type="KEGG" id="ise:JBKA6_1383"/>
<evidence type="ECO:0000313" key="9">
    <source>
        <dbReference type="Proteomes" id="UP000243197"/>
    </source>
</evidence>
<dbReference type="CDD" id="cd00353">
    <property type="entry name" value="Ribosomal_S15p_S13e"/>
    <property type="match status" value="1"/>
</dbReference>
<evidence type="ECO:0000256" key="1">
    <source>
        <dbReference type="ARBA" id="ARBA00022980"/>
    </source>
</evidence>
<dbReference type="InterPro" id="IPR000589">
    <property type="entry name" value="Ribosomal_uS15"/>
</dbReference>
<dbReference type="Gene3D" id="1.10.287.10">
    <property type="entry name" value="S15/NS1, RNA-binding"/>
    <property type="match status" value="1"/>
</dbReference>
<comment type="similarity">
    <text evidence="4 5">Belongs to the universal ribosomal protein uS15 family.</text>
</comment>
<dbReference type="SMART" id="SM01387">
    <property type="entry name" value="Ribosomal_S15"/>
    <property type="match status" value="1"/>
</dbReference>
<dbReference type="Gene3D" id="6.10.250.3130">
    <property type="match status" value="1"/>
</dbReference>
<protein>
    <recommendedName>
        <fullName evidence="4">Small ribosomal subunit protein uS15</fullName>
    </recommendedName>
</protein>